<dbReference type="Proteomes" id="UP000660380">
    <property type="component" value="Unassembled WGS sequence"/>
</dbReference>
<feature type="compositionally biased region" description="Basic and acidic residues" evidence="1">
    <location>
        <begin position="47"/>
        <end position="66"/>
    </location>
</feature>
<feature type="compositionally biased region" description="Polar residues" evidence="1">
    <location>
        <begin position="25"/>
        <end position="44"/>
    </location>
</feature>
<evidence type="ECO:0000256" key="1">
    <source>
        <dbReference type="SAM" id="MobiDB-lite"/>
    </source>
</evidence>
<protein>
    <submittedName>
        <fullName evidence="3">BON domain-containing protein</fullName>
    </submittedName>
</protein>
<name>A0ABR8GSL3_9CYAN</name>
<feature type="domain" description="BON" evidence="2">
    <location>
        <begin position="65"/>
        <end position="135"/>
    </location>
</feature>
<sequence>MKKLIPFLVSGILLVGTIGCQEATKTGSETQTGAPAKEASQTTGDAMKGDAMKGDAMKGDAMKGDAMKGGADTKSLVNSKLTEKIPGSKLAAEDKDGVVTVTGTVPSEADIKKIEPAVKEVKGVKSVKVEATVGTAKP</sequence>
<evidence type="ECO:0000259" key="2">
    <source>
        <dbReference type="PROSITE" id="PS50914"/>
    </source>
</evidence>
<dbReference type="PROSITE" id="PS50914">
    <property type="entry name" value="BON"/>
    <property type="match status" value="1"/>
</dbReference>
<comment type="caution">
    <text evidence="3">The sequence shown here is derived from an EMBL/GenBank/DDBJ whole genome shotgun (WGS) entry which is preliminary data.</text>
</comment>
<dbReference type="InterPro" id="IPR007055">
    <property type="entry name" value="BON_dom"/>
</dbReference>
<feature type="region of interest" description="Disordered" evidence="1">
    <location>
        <begin position="25"/>
        <end position="72"/>
    </location>
</feature>
<reference evidence="3 4" key="1">
    <citation type="journal article" date="2020" name="ISME J.">
        <title>Comparative genomics reveals insights into cyanobacterial evolution and habitat adaptation.</title>
        <authorList>
            <person name="Chen M.Y."/>
            <person name="Teng W.K."/>
            <person name="Zhao L."/>
            <person name="Hu C.X."/>
            <person name="Zhou Y.K."/>
            <person name="Han B.P."/>
            <person name="Song L.R."/>
            <person name="Shu W.S."/>
        </authorList>
    </citation>
    <scope>NUCLEOTIDE SEQUENCE [LARGE SCALE GENOMIC DNA]</scope>
    <source>
        <strain evidence="3 4">FACHB-248</strain>
    </source>
</reference>
<evidence type="ECO:0000313" key="4">
    <source>
        <dbReference type="Proteomes" id="UP000660380"/>
    </source>
</evidence>
<dbReference type="Gene3D" id="3.30.1340.30">
    <property type="match status" value="1"/>
</dbReference>
<dbReference type="EMBL" id="JACJTA010000034">
    <property type="protein sequence ID" value="MBD2606113.1"/>
    <property type="molecule type" value="Genomic_DNA"/>
</dbReference>
<dbReference type="PROSITE" id="PS51257">
    <property type="entry name" value="PROKAR_LIPOPROTEIN"/>
    <property type="match status" value="1"/>
</dbReference>
<dbReference type="Pfam" id="PF04972">
    <property type="entry name" value="BON"/>
    <property type="match status" value="1"/>
</dbReference>
<proteinExistence type="predicted"/>
<organism evidence="3 4">
    <name type="scientific">Scytonema hofmannii FACHB-248</name>
    <dbReference type="NCBI Taxonomy" id="1842502"/>
    <lineage>
        <taxon>Bacteria</taxon>
        <taxon>Bacillati</taxon>
        <taxon>Cyanobacteriota</taxon>
        <taxon>Cyanophyceae</taxon>
        <taxon>Nostocales</taxon>
        <taxon>Scytonemataceae</taxon>
        <taxon>Scytonema</taxon>
    </lineage>
</organism>
<evidence type="ECO:0000313" key="3">
    <source>
        <dbReference type="EMBL" id="MBD2606113.1"/>
    </source>
</evidence>
<gene>
    <name evidence="3" type="ORF">H6G81_16665</name>
</gene>
<dbReference type="RefSeq" id="WP_029633273.1">
    <property type="nucleotide sequence ID" value="NZ_JACJTA010000034.1"/>
</dbReference>
<accession>A0ABR8GSL3</accession>
<keyword evidence="4" id="KW-1185">Reference proteome</keyword>